<dbReference type="Proteomes" id="UP001596012">
    <property type="component" value="Unassembled WGS sequence"/>
</dbReference>
<evidence type="ECO:0000313" key="2">
    <source>
        <dbReference type="Proteomes" id="UP001596012"/>
    </source>
</evidence>
<dbReference type="EMBL" id="JBHSFG010000018">
    <property type="protein sequence ID" value="MFC4464978.1"/>
    <property type="molecule type" value="Genomic_DNA"/>
</dbReference>
<dbReference type="RefSeq" id="WP_386340636.1">
    <property type="nucleotide sequence ID" value="NZ_JBHSFG010000018.1"/>
</dbReference>
<comment type="caution">
    <text evidence="1">The sequence shown here is derived from an EMBL/GenBank/DDBJ whole genome shotgun (WGS) entry which is preliminary data.</text>
</comment>
<keyword evidence="2" id="KW-1185">Reference proteome</keyword>
<dbReference type="Pfam" id="PF20120">
    <property type="entry name" value="DUF6510"/>
    <property type="match status" value="1"/>
</dbReference>
<evidence type="ECO:0000313" key="1">
    <source>
        <dbReference type="EMBL" id="MFC4464978.1"/>
    </source>
</evidence>
<dbReference type="InterPro" id="IPR045423">
    <property type="entry name" value="DUF6510"/>
</dbReference>
<reference evidence="2" key="1">
    <citation type="journal article" date="2019" name="Int. J. Syst. Evol. Microbiol.">
        <title>The Global Catalogue of Microorganisms (GCM) 10K type strain sequencing project: providing services to taxonomists for standard genome sequencing and annotation.</title>
        <authorList>
            <consortium name="The Broad Institute Genomics Platform"/>
            <consortium name="The Broad Institute Genome Sequencing Center for Infectious Disease"/>
            <person name="Wu L."/>
            <person name="Ma J."/>
        </authorList>
    </citation>
    <scope>NUCLEOTIDE SEQUENCE [LARGE SCALE GENOMIC DNA]</scope>
    <source>
        <strain evidence="2">DT43</strain>
    </source>
</reference>
<protein>
    <submittedName>
        <fullName evidence="1">DUF6510 family protein</fullName>
    </submittedName>
</protein>
<name>A0ABV8YM57_9ACTN</name>
<proteinExistence type="predicted"/>
<sequence length="108" mass="12027">MPQQPHQPPEDHYTGQYEYKYEYEYEDGNALAGPLAEILAVDPTTVLGRCTGCGSDWPLARLHVYAHAPGYVGRCPDCDHVILRLVRSPDKAWLDLRGTVALTFPLGT</sequence>
<organism evidence="1 2">
    <name type="scientific">Streptomyces xiangluensis</name>
    <dbReference type="NCBI Taxonomy" id="2665720"/>
    <lineage>
        <taxon>Bacteria</taxon>
        <taxon>Bacillati</taxon>
        <taxon>Actinomycetota</taxon>
        <taxon>Actinomycetes</taxon>
        <taxon>Kitasatosporales</taxon>
        <taxon>Streptomycetaceae</taxon>
        <taxon>Streptomyces</taxon>
    </lineage>
</organism>
<gene>
    <name evidence="1" type="ORF">ACFPH6_10555</name>
</gene>
<accession>A0ABV8YM57</accession>